<protein>
    <submittedName>
        <fullName evidence="6">AsnC family transcriptional regulator</fullName>
    </submittedName>
</protein>
<evidence type="ECO:0000256" key="1">
    <source>
        <dbReference type="ARBA" id="ARBA00023015"/>
    </source>
</evidence>
<evidence type="ECO:0000259" key="5">
    <source>
        <dbReference type="PROSITE" id="PS50956"/>
    </source>
</evidence>
<name>A0A5Q2FD16_9ACTN</name>
<keyword evidence="7" id="KW-1185">Reference proteome</keyword>
<dbReference type="SMART" id="SM00344">
    <property type="entry name" value="HTH_ASNC"/>
    <property type="match status" value="1"/>
</dbReference>
<dbReference type="GO" id="GO:0043200">
    <property type="term" value="P:response to amino acid"/>
    <property type="evidence" value="ECO:0007669"/>
    <property type="project" value="TreeGrafter"/>
</dbReference>
<organism evidence="6 7">
    <name type="scientific">Raineyella fluvialis</name>
    <dbReference type="NCBI Taxonomy" id="2662261"/>
    <lineage>
        <taxon>Bacteria</taxon>
        <taxon>Bacillati</taxon>
        <taxon>Actinomycetota</taxon>
        <taxon>Actinomycetes</taxon>
        <taxon>Propionibacteriales</taxon>
        <taxon>Propionibacteriaceae</taxon>
        <taxon>Raineyella</taxon>
    </lineage>
</organism>
<dbReference type="Gene3D" id="1.10.10.10">
    <property type="entry name" value="Winged helix-like DNA-binding domain superfamily/Winged helix DNA-binding domain"/>
    <property type="match status" value="1"/>
</dbReference>
<dbReference type="PANTHER" id="PTHR30154:SF54">
    <property type="entry name" value="POSSIBLE TRANSCRIPTIONAL REGULATORY PROTEIN (PROBABLY LRP_ASNC-FAMILY)"/>
    <property type="match status" value="1"/>
</dbReference>
<dbReference type="GO" id="GO:0005829">
    <property type="term" value="C:cytosol"/>
    <property type="evidence" value="ECO:0007669"/>
    <property type="project" value="TreeGrafter"/>
</dbReference>
<dbReference type="InterPro" id="IPR000485">
    <property type="entry name" value="AsnC-type_HTH_dom"/>
</dbReference>
<dbReference type="PRINTS" id="PR00033">
    <property type="entry name" value="HTHASNC"/>
</dbReference>
<evidence type="ECO:0000256" key="4">
    <source>
        <dbReference type="SAM" id="MobiDB-lite"/>
    </source>
</evidence>
<evidence type="ECO:0000256" key="2">
    <source>
        <dbReference type="ARBA" id="ARBA00023125"/>
    </source>
</evidence>
<dbReference type="SUPFAM" id="SSF46785">
    <property type="entry name" value="Winged helix' DNA-binding domain"/>
    <property type="match status" value="1"/>
</dbReference>
<keyword evidence="2" id="KW-0238">DNA-binding</keyword>
<keyword evidence="3" id="KW-0804">Transcription</keyword>
<feature type="domain" description="HTH asnC-type" evidence="5">
    <location>
        <begin position="22"/>
        <end position="83"/>
    </location>
</feature>
<feature type="compositionally biased region" description="Pro residues" evidence="4">
    <location>
        <begin position="1"/>
        <end position="14"/>
    </location>
</feature>
<reference evidence="6 7" key="1">
    <citation type="submission" date="2019-10" db="EMBL/GenBank/DDBJ databases">
        <title>Genomic analysis of Raineyella sp. CBA3103.</title>
        <authorList>
            <person name="Roh S.W."/>
        </authorList>
    </citation>
    <scope>NUCLEOTIDE SEQUENCE [LARGE SCALE GENOMIC DNA]</scope>
    <source>
        <strain evidence="6 7">CBA3103</strain>
    </source>
</reference>
<dbReference type="AlphaFoldDB" id="A0A5Q2FD16"/>
<dbReference type="Proteomes" id="UP000386847">
    <property type="component" value="Chromosome"/>
</dbReference>
<sequence length="171" mass="18426">MAKAPNPRPAPPPGKGRRPRALDAIDHQILRLLMRNGRMSNAAVAAATATAESTSHARIQALVDSGVIRGFHAEVDAAAIGRPLLALISVRIHPGMRDGLEQQAQRLLKSPCVVHVFFTSGQSDLVIWVAVPDSQALRDFVLTDLNGHKEIAGTETNVVLQHWRGEVDTVS</sequence>
<evidence type="ECO:0000313" key="7">
    <source>
        <dbReference type="Proteomes" id="UP000386847"/>
    </source>
</evidence>
<dbReference type="Pfam" id="PF13404">
    <property type="entry name" value="HTH_AsnC-type"/>
    <property type="match status" value="1"/>
</dbReference>
<dbReference type="GO" id="GO:0043565">
    <property type="term" value="F:sequence-specific DNA binding"/>
    <property type="evidence" value="ECO:0007669"/>
    <property type="project" value="InterPro"/>
</dbReference>
<dbReference type="PROSITE" id="PS50956">
    <property type="entry name" value="HTH_ASNC_2"/>
    <property type="match status" value="1"/>
</dbReference>
<dbReference type="EMBL" id="CP045725">
    <property type="protein sequence ID" value="QGF23667.1"/>
    <property type="molecule type" value="Genomic_DNA"/>
</dbReference>
<gene>
    <name evidence="6" type="ORF">Rai3103_08270</name>
</gene>
<evidence type="ECO:0000313" key="6">
    <source>
        <dbReference type="EMBL" id="QGF23667.1"/>
    </source>
</evidence>
<dbReference type="InterPro" id="IPR011008">
    <property type="entry name" value="Dimeric_a/b-barrel"/>
</dbReference>
<dbReference type="InterPro" id="IPR019888">
    <property type="entry name" value="Tscrpt_reg_AsnC-like"/>
</dbReference>
<dbReference type="InterPro" id="IPR036388">
    <property type="entry name" value="WH-like_DNA-bd_sf"/>
</dbReference>
<proteinExistence type="predicted"/>
<dbReference type="Pfam" id="PF01037">
    <property type="entry name" value="AsnC_trans_reg"/>
    <property type="match status" value="1"/>
</dbReference>
<keyword evidence="1" id="KW-0805">Transcription regulation</keyword>
<accession>A0A5Q2FD16</accession>
<dbReference type="PANTHER" id="PTHR30154">
    <property type="entry name" value="LEUCINE-RESPONSIVE REGULATORY PROTEIN"/>
    <property type="match status" value="1"/>
</dbReference>
<evidence type="ECO:0000256" key="3">
    <source>
        <dbReference type="ARBA" id="ARBA00023163"/>
    </source>
</evidence>
<dbReference type="SUPFAM" id="SSF54909">
    <property type="entry name" value="Dimeric alpha+beta barrel"/>
    <property type="match status" value="1"/>
</dbReference>
<dbReference type="InterPro" id="IPR036390">
    <property type="entry name" value="WH_DNA-bd_sf"/>
</dbReference>
<dbReference type="InterPro" id="IPR019887">
    <property type="entry name" value="Tscrpt_reg_AsnC/Lrp_C"/>
</dbReference>
<dbReference type="RefSeq" id="WP_153572197.1">
    <property type="nucleotide sequence ID" value="NZ_CP045725.1"/>
</dbReference>
<feature type="region of interest" description="Disordered" evidence="4">
    <location>
        <begin position="1"/>
        <end position="21"/>
    </location>
</feature>
<dbReference type="Gene3D" id="3.30.70.920">
    <property type="match status" value="1"/>
</dbReference>
<dbReference type="KEGG" id="rain:Rai3103_08270"/>